<gene>
    <name evidence="2" type="ORF">AO501_11435</name>
</gene>
<evidence type="ECO:0000313" key="3">
    <source>
        <dbReference type="Proteomes" id="UP000051677"/>
    </source>
</evidence>
<evidence type="ECO:0000313" key="2">
    <source>
        <dbReference type="EMBL" id="KQH77064.1"/>
    </source>
</evidence>
<dbReference type="SUPFAM" id="SSF53474">
    <property type="entry name" value="alpha/beta-Hydrolases"/>
    <property type="match status" value="1"/>
</dbReference>
<dbReference type="RefSeq" id="WP_055580107.1">
    <property type="nucleotide sequence ID" value="NZ_LKTM01000339.1"/>
</dbReference>
<dbReference type="Gene3D" id="3.40.50.1820">
    <property type="entry name" value="alpha/beta hydrolase"/>
    <property type="match status" value="1"/>
</dbReference>
<proteinExistence type="predicted"/>
<evidence type="ECO:0000259" key="1">
    <source>
        <dbReference type="Pfam" id="PF12697"/>
    </source>
</evidence>
<sequence>MISNLVLVHGGGMGAWVWDQTVAALATRTDRVRCLAVDVPGCGTKRGRDTSSLDVDDIADELVREIVAVGMEHVVVVGRS</sequence>
<dbReference type="EMBL" id="LKTM01000339">
    <property type="protein sequence ID" value="KQH77064.1"/>
    <property type="molecule type" value="Genomic_DNA"/>
</dbReference>
<reference evidence="2 3" key="1">
    <citation type="submission" date="2015-10" db="EMBL/GenBank/DDBJ databases">
        <title>Mycobacterium gordonae draft genome assembly.</title>
        <authorList>
            <person name="Ustinova V."/>
            <person name="Smirnova T."/>
            <person name="Blagodatskikh K."/>
            <person name="Varlamov D."/>
            <person name="Larionova E."/>
            <person name="Chernousova L."/>
        </authorList>
    </citation>
    <scope>NUCLEOTIDE SEQUENCE [LARGE SCALE GENOMIC DNA]</scope>
    <source>
        <strain evidence="2 3">CTRI 14-8773</strain>
    </source>
</reference>
<dbReference type="Pfam" id="PF12697">
    <property type="entry name" value="Abhydrolase_6"/>
    <property type="match status" value="1"/>
</dbReference>
<comment type="caution">
    <text evidence="2">The sequence shown here is derived from an EMBL/GenBank/DDBJ whole genome shotgun (WGS) entry which is preliminary data.</text>
</comment>
<dbReference type="GO" id="GO:0003824">
    <property type="term" value="F:catalytic activity"/>
    <property type="evidence" value="ECO:0007669"/>
    <property type="project" value="UniProtKB-ARBA"/>
</dbReference>
<dbReference type="Proteomes" id="UP000051677">
    <property type="component" value="Unassembled WGS sequence"/>
</dbReference>
<accession>A0A0Q2U906</accession>
<protein>
    <recommendedName>
        <fullName evidence="1">AB hydrolase-1 domain-containing protein</fullName>
    </recommendedName>
</protein>
<dbReference type="AlphaFoldDB" id="A0A0Q2U906"/>
<dbReference type="OrthoDB" id="4604922at2"/>
<organism evidence="2 3">
    <name type="scientific">Mycobacterium gordonae</name>
    <dbReference type="NCBI Taxonomy" id="1778"/>
    <lineage>
        <taxon>Bacteria</taxon>
        <taxon>Bacillati</taxon>
        <taxon>Actinomycetota</taxon>
        <taxon>Actinomycetes</taxon>
        <taxon>Mycobacteriales</taxon>
        <taxon>Mycobacteriaceae</taxon>
        <taxon>Mycobacterium</taxon>
    </lineage>
</organism>
<dbReference type="InterPro" id="IPR000073">
    <property type="entry name" value="AB_hydrolase_1"/>
</dbReference>
<name>A0A0Q2U906_MYCGO</name>
<feature type="domain" description="AB hydrolase-1" evidence="1">
    <location>
        <begin position="5"/>
        <end position="78"/>
    </location>
</feature>
<dbReference type="InterPro" id="IPR029058">
    <property type="entry name" value="AB_hydrolase_fold"/>
</dbReference>